<dbReference type="SMART" id="SM00360">
    <property type="entry name" value="RRM"/>
    <property type="match status" value="1"/>
</dbReference>
<evidence type="ECO:0000256" key="1">
    <source>
        <dbReference type="ARBA" id="ARBA00004210"/>
    </source>
</evidence>
<dbReference type="InterPro" id="IPR012677">
    <property type="entry name" value="Nucleotide-bd_a/b_plait_sf"/>
</dbReference>
<dbReference type="AlphaFoldDB" id="A0A914CCE0"/>
<evidence type="ECO:0000256" key="2">
    <source>
        <dbReference type="ARBA" id="ARBA00022884"/>
    </source>
</evidence>
<dbReference type="GO" id="GO:0003729">
    <property type="term" value="F:mRNA binding"/>
    <property type="evidence" value="ECO:0007669"/>
    <property type="project" value="TreeGrafter"/>
</dbReference>
<dbReference type="InterPro" id="IPR035979">
    <property type="entry name" value="RBD_domain_sf"/>
</dbReference>
<proteinExistence type="predicted"/>
<evidence type="ECO:0000313" key="7">
    <source>
        <dbReference type="Proteomes" id="UP000887540"/>
    </source>
</evidence>
<dbReference type="CDD" id="cd00590">
    <property type="entry name" value="RRM_SF"/>
    <property type="match status" value="1"/>
</dbReference>
<comment type="subcellular location">
    <subcellularLocation>
        <location evidence="1">Cytoplasm</location>
        <location evidence="1">Stress granule</location>
    </subcellularLocation>
</comment>
<dbReference type="GO" id="GO:0005829">
    <property type="term" value="C:cytosol"/>
    <property type="evidence" value="ECO:0007669"/>
    <property type="project" value="TreeGrafter"/>
</dbReference>
<feature type="compositionally biased region" description="Pro residues" evidence="4">
    <location>
        <begin position="271"/>
        <end position="284"/>
    </location>
</feature>
<evidence type="ECO:0000259" key="5">
    <source>
        <dbReference type="PROSITE" id="PS50102"/>
    </source>
</evidence>
<evidence type="ECO:0000256" key="4">
    <source>
        <dbReference type="SAM" id="MobiDB-lite"/>
    </source>
</evidence>
<dbReference type="InterPro" id="IPR039539">
    <property type="entry name" value="Ras_GTPase_bind_prot"/>
</dbReference>
<feature type="compositionally biased region" description="Basic and acidic residues" evidence="4">
    <location>
        <begin position="428"/>
        <end position="444"/>
    </location>
</feature>
<dbReference type="GO" id="GO:1990904">
    <property type="term" value="C:ribonucleoprotein complex"/>
    <property type="evidence" value="ECO:0007669"/>
    <property type="project" value="TreeGrafter"/>
</dbReference>
<sequence length="490" mass="54771">MMKMEKSSESMFNTDARAEDSKVPAKEIGREFVRHYYTMLSEKPNEAGRFYSHESYFMHNDMPEVCGTESIQKAIQQLNFQDCKARIYSISGTNTVNNGLVLQVCGELALKGSAKRRFCQTFVLYPQSPKKFYVHDDVFQWLDKAFGDPIPQQKVETEESDVAFTNEQQLNGHKPASLGENITIDSPNDVAAEPDRLDIHQNEKHLEDYVAPVSPGVVEEVTKKQELPAVAEIETKVQETGPKSWAKMVSSGTAGKPVTQNTSYQNATQLPPAPPRQPHPPPTNKPSNVVPENRRRDDRGHKQPSNRDRDRYQQRENGNRSRGVTQRSELTLFVSNIPRTDPISWEGLESELRGTFEKFGKVKEVSIPKTVKDPLVGKPDRIYVFVDMDSQDDIDSVFNNCRSDDHGRKYLEVNLPVVNYVGEVNVSNRKDDERNSGPHSRGFDNRGGSRGNFGGSGGARRGGGGGNQDGRGGGQRRGGGGHDHRDNNPK</sequence>
<dbReference type="Pfam" id="PF02136">
    <property type="entry name" value="NTF2"/>
    <property type="match status" value="1"/>
</dbReference>
<dbReference type="InterPro" id="IPR018222">
    <property type="entry name" value="Nuclear_transport_factor_2_euk"/>
</dbReference>
<evidence type="ECO:0000256" key="3">
    <source>
        <dbReference type="PROSITE-ProRule" id="PRU00176"/>
    </source>
</evidence>
<feature type="compositionally biased region" description="Basic and acidic residues" evidence="4">
    <location>
        <begin position="480"/>
        <end position="490"/>
    </location>
</feature>
<dbReference type="SUPFAM" id="SSF54928">
    <property type="entry name" value="RNA-binding domain, RBD"/>
    <property type="match status" value="1"/>
</dbReference>
<evidence type="ECO:0000259" key="6">
    <source>
        <dbReference type="PROSITE" id="PS50177"/>
    </source>
</evidence>
<feature type="domain" description="NTF2" evidence="6">
    <location>
        <begin position="28"/>
        <end position="141"/>
    </location>
</feature>
<protein>
    <submittedName>
        <fullName evidence="8">Uncharacterized protein</fullName>
    </submittedName>
</protein>
<name>A0A914CCE0_9BILA</name>
<dbReference type="Proteomes" id="UP000887540">
    <property type="component" value="Unplaced"/>
</dbReference>
<feature type="domain" description="RRM" evidence="5">
    <location>
        <begin position="330"/>
        <end position="418"/>
    </location>
</feature>
<dbReference type="PANTHER" id="PTHR10693:SF20">
    <property type="entry name" value="AT27578P"/>
    <property type="match status" value="1"/>
</dbReference>
<dbReference type="CDD" id="cd00780">
    <property type="entry name" value="NTF2"/>
    <property type="match status" value="1"/>
</dbReference>
<feature type="region of interest" description="Disordered" evidence="4">
    <location>
        <begin position="426"/>
        <end position="490"/>
    </location>
</feature>
<dbReference type="PANTHER" id="PTHR10693">
    <property type="entry name" value="RAS GTPASE-ACTIVATING PROTEIN-BINDING PROTEIN"/>
    <property type="match status" value="1"/>
</dbReference>
<dbReference type="PROSITE" id="PS50177">
    <property type="entry name" value="NTF2_DOMAIN"/>
    <property type="match status" value="1"/>
</dbReference>
<evidence type="ECO:0000313" key="8">
    <source>
        <dbReference type="WBParaSite" id="ACRNAN_Path_850.g3281.t1"/>
    </source>
</evidence>
<feature type="compositionally biased region" description="Polar residues" evidence="4">
    <location>
        <begin position="250"/>
        <end position="269"/>
    </location>
</feature>
<dbReference type="Pfam" id="PF00076">
    <property type="entry name" value="RRM_1"/>
    <property type="match status" value="1"/>
</dbReference>
<feature type="region of interest" description="Disordered" evidence="4">
    <location>
        <begin position="241"/>
        <end position="327"/>
    </location>
</feature>
<organism evidence="7 8">
    <name type="scientific">Acrobeloides nanus</name>
    <dbReference type="NCBI Taxonomy" id="290746"/>
    <lineage>
        <taxon>Eukaryota</taxon>
        <taxon>Metazoa</taxon>
        <taxon>Ecdysozoa</taxon>
        <taxon>Nematoda</taxon>
        <taxon>Chromadorea</taxon>
        <taxon>Rhabditida</taxon>
        <taxon>Tylenchina</taxon>
        <taxon>Cephalobomorpha</taxon>
        <taxon>Cephaloboidea</taxon>
        <taxon>Cephalobidae</taxon>
        <taxon>Acrobeloides</taxon>
    </lineage>
</organism>
<dbReference type="WBParaSite" id="ACRNAN_Path_850.g3281.t1">
    <property type="protein sequence ID" value="ACRNAN_Path_850.g3281.t1"/>
    <property type="gene ID" value="ACRNAN_Path_850.g3281"/>
</dbReference>
<dbReference type="PROSITE" id="PS50102">
    <property type="entry name" value="RRM"/>
    <property type="match status" value="1"/>
</dbReference>
<dbReference type="InterPro" id="IPR002075">
    <property type="entry name" value="NTF2_dom"/>
</dbReference>
<feature type="compositionally biased region" description="Basic and acidic residues" evidence="4">
    <location>
        <begin position="292"/>
        <end position="319"/>
    </location>
</feature>
<feature type="compositionally biased region" description="Gly residues" evidence="4">
    <location>
        <begin position="448"/>
        <end position="478"/>
    </location>
</feature>
<keyword evidence="2 3" id="KW-0694">RNA-binding</keyword>
<accession>A0A914CCE0</accession>
<dbReference type="InterPro" id="IPR032710">
    <property type="entry name" value="NTF2-like_dom_sf"/>
</dbReference>
<keyword evidence="7" id="KW-1185">Reference proteome</keyword>
<dbReference type="Gene3D" id="3.30.70.330">
    <property type="match status" value="1"/>
</dbReference>
<reference evidence="8" key="1">
    <citation type="submission" date="2022-11" db="UniProtKB">
        <authorList>
            <consortium name="WormBaseParasite"/>
        </authorList>
    </citation>
    <scope>IDENTIFICATION</scope>
</reference>
<dbReference type="SUPFAM" id="SSF54427">
    <property type="entry name" value="NTF2-like"/>
    <property type="match status" value="1"/>
</dbReference>
<dbReference type="GO" id="GO:0010494">
    <property type="term" value="C:cytoplasmic stress granule"/>
    <property type="evidence" value="ECO:0007669"/>
    <property type="project" value="UniProtKB-SubCell"/>
</dbReference>
<dbReference type="Gene3D" id="3.10.450.50">
    <property type="match status" value="1"/>
</dbReference>
<dbReference type="InterPro" id="IPR000504">
    <property type="entry name" value="RRM_dom"/>
</dbReference>